<reference evidence="2" key="1">
    <citation type="submission" date="2020-05" db="EMBL/GenBank/DDBJ databases">
        <authorList>
            <person name="Chiriac C."/>
            <person name="Salcher M."/>
            <person name="Ghai R."/>
            <person name="Kavagutti S V."/>
        </authorList>
    </citation>
    <scope>NUCLEOTIDE SEQUENCE</scope>
</reference>
<dbReference type="SUPFAM" id="SSF54001">
    <property type="entry name" value="Cysteine proteinases"/>
    <property type="match status" value="1"/>
</dbReference>
<feature type="compositionally biased region" description="Low complexity" evidence="1">
    <location>
        <begin position="37"/>
        <end position="55"/>
    </location>
</feature>
<proteinExistence type="predicted"/>
<gene>
    <name evidence="2" type="ORF">UFOPK3564_02558</name>
</gene>
<accession>A0A6J7IVG2</accession>
<sequence>MRLTSRAIALTAVVSVGLTGVATTASAQTAAPRTGGVAPASQPAPATAPAEPAAPGAVAVPAGMRTTNGVRAKRYKGKTLDGRTAYFARVPLKAPAPVQNAVIAANRIVGKPYRLGGGHAKVEDTAYDCSGTVSYALIGAGLLKTPLSSYEFDDAWKAGVAGEGQWISVYGNQGHVYAIIAGLRLDTSSARDSSGLRGPQWRPDNRVDADDFVVTHPDGL</sequence>
<feature type="region of interest" description="Disordered" evidence="1">
    <location>
        <begin position="27"/>
        <end position="55"/>
    </location>
</feature>
<dbReference type="Gene3D" id="3.90.1720.10">
    <property type="entry name" value="endopeptidase domain like (from Nostoc punctiforme)"/>
    <property type="match status" value="1"/>
</dbReference>
<name>A0A6J7IVG2_9ZZZZ</name>
<organism evidence="2">
    <name type="scientific">freshwater metagenome</name>
    <dbReference type="NCBI Taxonomy" id="449393"/>
    <lineage>
        <taxon>unclassified sequences</taxon>
        <taxon>metagenomes</taxon>
        <taxon>ecological metagenomes</taxon>
    </lineage>
</organism>
<dbReference type="AlphaFoldDB" id="A0A6J7IVG2"/>
<protein>
    <submittedName>
        <fullName evidence="2">Unannotated protein</fullName>
    </submittedName>
</protein>
<dbReference type="InterPro" id="IPR038765">
    <property type="entry name" value="Papain-like_cys_pep_sf"/>
</dbReference>
<dbReference type="EMBL" id="CAFBMK010000186">
    <property type="protein sequence ID" value="CAB4934334.1"/>
    <property type="molecule type" value="Genomic_DNA"/>
</dbReference>
<evidence type="ECO:0000313" key="2">
    <source>
        <dbReference type="EMBL" id="CAB4934334.1"/>
    </source>
</evidence>
<evidence type="ECO:0000256" key="1">
    <source>
        <dbReference type="SAM" id="MobiDB-lite"/>
    </source>
</evidence>